<keyword evidence="5 6" id="KW-0408">Iron</keyword>
<comment type="caution">
    <text evidence="7">The sequence shown here is derived from an EMBL/GenBank/DDBJ whole genome shotgun (WGS) entry which is preliminary data.</text>
</comment>
<dbReference type="InterPro" id="IPR036821">
    <property type="entry name" value="Peptide_deformylase_sf"/>
</dbReference>
<dbReference type="EC" id="3.5.1.88" evidence="6"/>
<evidence type="ECO:0000313" key="7">
    <source>
        <dbReference type="EMBL" id="TYB34890.1"/>
    </source>
</evidence>
<evidence type="ECO:0000256" key="3">
    <source>
        <dbReference type="ARBA" id="ARBA00022801"/>
    </source>
</evidence>
<dbReference type="Proteomes" id="UP000323337">
    <property type="component" value="Unassembled WGS sequence"/>
</dbReference>
<dbReference type="GO" id="GO:0006412">
    <property type="term" value="P:translation"/>
    <property type="evidence" value="ECO:0007669"/>
    <property type="project" value="UniProtKB-UniRule"/>
</dbReference>
<dbReference type="RefSeq" id="WP_303700202.1">
    <property type="nucleotide sequence ID" value="NZ_VSIV01000051.1"/>
</dbReference>
<accession>A0A5D0MS95</accession>
<dbReference type="GO" id="GO:0046872">
    <property type="term" value="F:metal ion binding"/>
    <property type="evidence" value="ECO:0007669"/>
    <property type="project" value="UniProtKB-KW"/>
</dbReference>
<evidence type="ECO:0000256" key="5">
    <source>
        <dbReference type="ARBA" id="ARBA00023004"/>
    </source>
</evidence>
<dbReference type="Gene3D" id="3.90.45.10">
    <property type="entry name" value="Peptide deformylase"/>
    <property type="match status" value="1"/>
</dbReference>
<feature type="active site" evidence="6">
    <location>
        <position position="135"/>
    </location>
</feature>
<name>A0A5D0MS95_FLESI</name>
<dbReference type="PANTHER" id="PTHR10458">
    <property type="entry name" value="PEPTIDE DEFORMYLASE"/>
    <property type="match status" value="1"/>
</dbReference>
<feature type="binding site" evidence="6">
    <location>
        <position position="138"/>
    </location>
    <ligand>
        <name>Fe cation</name>
        <dbReference type="ChEBI" id="CHEBI:24875"/>
    </ligand>
</feature>
<sequence length="169" mass="19294">MILDIVKFPDKTLRKKTKPVEKVTEDILKQLDNMAETMYNAPGVGLAAPQVGIDKRLVVMDITAEDEPPKLEKLINPEVLEHEGEQTGEEGCLSLPGEYADVKRAEWIRYKYIDENGDEHLQEATGLRARVIQHEVDHLDGTLFIDKLSTMKRDMIKKHIKKRIAQGDY</sequence>
<dbReference type="GO" id="GO:0042586">
    <property type="term" value="F:peptide deformylase activity"/>
    <property type="evidence" value="ECO:0007669"/>
    <property type="project" value="UniProtKB-UniRule"/>
</dbReference>
<comment type="catalytic activity">
    <reaction evidence="6">
        <text>N-terminal N-formyl-L-methionyl-[peptide] + H2O = N-terminal L-methionyl-[peptide] + formate</text>
        <dbReference type="Rhea" id="RHEA:24420"/>
        <dbReference type="Rhea" id="RHEA-COMP:10639"/>
        <dbReference type="Rhea" id="RHEA-COMP:10640"/>
        <dbReference type="ChEBI" id="CHEBI:15377"/>
        <dbReference type="ChEBI" id="CHEBI:15740"/>
        <dbReference type="ChEBI" id="CHEBI:49298"/>
        <dbReference type="ChEBI" id="CHEBI:64731"/>
        <dbReference type="EC" id="3.5.1.88"/>
    </reaction>
</comment>
<keyword evidence="2 6" id="KW-0479">Metal-binding</keyword>
<dbReference type="CDD" id="cd00487">
    <property type="entry name" value="Pep_deformylase"/>
    <property type="match status" value="1"/>
</dbReference>
<evidence type="ECO:0000256" key="2">
    <source>
        <dbReference type="ARBA" id="ARBA00022723"/>
    </source>
</evidence>
<evidence type="ECO:0000313" key="8">
    <source>
        <dbReference type="Proteomes" id="UP000323337"/>
    </source>
</evidence>
<comment type="function">
    <text evidence="6">Removes the formyl group from the N-terminal Met of newly synthesized proteins. Requires at least a dipeptide for an efficient rate of reaction. N-terminal L-methionine is a prerequisite for activity but the enzyme has broad specificity at other positions.</text>
</comment>
<dbReference type="HAMAP" id="MF_00163">
    <property type="entry name" value="Pep_deformylase"/>
    <property type="match status" value="1"/>
</dbReference>
<protein>
    <recommendedName>
        <fullName evidence="6">Peptide deformylase</fullName>
        <shortName evidence="6">PDF</shortName>
        <ecNumber evidence="6">3.5.1.88</ecNumber>
    </recommendedName>
    <alternativeName>
        <fullName evidence="6">Polypeptide deformylase</fullName>
    </alternativeName>
</protein>
<keyword evidence="3 6" id="KW-0378">Hydrolase</keyword>
<proteinExistence type="inferred from homology"/>
<dbReference type="AlphaFoldDB" id="A0A5D0MS95"/>
<dbReference type="NCBIfam" id="TIGR00079">
    <property type="entry name" value="pept_deformyl"/>
    <property type="match status" value="1"/>
</dbReference>
<dbReference type="SUPFAM" id="SSF56420">
    <property type="entry name" value="Peptide deformylase"/>
    <property type="match status" value="1"/>
</dbReference>
<organism evidence="7 8">
    <name type="scientific">Flexistipes sinusarabici</name>
    <dbReference type="NCBI Taxonomy" id="2352"/>
    <lineage>
        <taxon>Bacteria</taxon>
        <taxon>Pseudomonadati</taxon>
        <taxon>Deferribacterota</taxon>
        <taxon>Deferribacteres</taxon>
        <taxon>Deferribacterales</taxon>
        <taxon>Flexistipitaceae</taxon>
        <taxon>Flexistipes</taxon>
    </lineage>
</organism>
<keyword evidence="4 6" id="KW-0648">Protein biosynthesis</keyword>
<dbReference type="InterPro" id="IPR023635">
    <property type="entry name" value="Peptide_deformylase"/>
</dbReference>
<dbReference type="FunFam" id="3.90.45.10:FF:000005">
    <property type="entry name" value="Peptide deformylase"/>
    <property type="match status" value="1"/>
</dbReference>
<dbReference type="EMBL" id="VSIV01000051">
    <property type="protein sequence ID" value="TYB34890.1"/>
    <property type="molecule type" value="Genomic_DNA"/>
</dbReference>
<comment type="similarity">
    <text evidence="1 6">Belongs to the polypeptide deformylase family.</text>
</comment>
<gene>
    <name evidence="6 7" type="primary">def</name>
    <name evidence="7" type="ORF">FXF49_01775</name>
</gene>
<dbReference type="PANTHER" id="PTHR10458:SF22">
    <property type="entry name" value="PEPTIDE DEFORMYLASE"/>
    <property type="match status" value="1"/>
</dbReference>
<feature type="binding site" evidence="6">
    <location>
        <position position="134"/>
    </location>
    <ligand>
        <name>Fe cation</name>
        <dbReference type="ChEBI" id="CHEBI:24875"/>
    </ligand>
</feature>
<feature type="binding site" evidence="6">
    <location>
        <position position="92"/>
    </location>
    <ligand>
        <name>Fe cation</name>
        <dbReference type="ChEBI" id="CHEBI:24875"/>
    </ligand>
</feature>
<dbReference type="PRINTS" id="PR01576">
    <property type="entry name" value="PDEFORMYLASE"/>
</dbReference>
<comment type="cofactor">
    <cofactor evidence="6">
        <name>Fe(2+)</name>
        <dbReference type="ChEBI" id="CHEBI:29033"/>
    </cofactor>
    <text evidence="6">Binds 1 Fe(2+) ion.</text>
</comment>
<reference evidence="7 8" key="1">
    <citation type="submission" date="2019-08" db="EMBL/GenBank/DDBJ databases">
        <title>Genomic characterization of a novel candidate phylum (ARYD3) from a high temperature, high salinity tertiary oil reservoir in north central Oklahoma, USA.</title>
        <authorList>
            <person name="Youssef N.H."/>
            <person name="Yadav A."/>
            <person name="Elshahed M.S."/>
        </authorList>
    </citation>
    <scope>NUCLEOTIDE SEQUENCE [LARGE SCALE GENOMIC DNA]</scope>
    <source>
        <strain evidence="7">ARYD1</strain>
    </source>
</reference>
<evidence type="ECO:0000256" key="1">
    <source>
        <dbReference type="ARBA" id="ARBA00010759"/>
    </source>
</evidence>
<evidence type="ECO:0000256" key="6">
    <source>
        <dbReference type="HAMAP-Rule" id="MF_00163"/>
    </source>
</evidence>
<dbReference type="Pfam" id="PF01327">
    <property type="entry name" value="Pep_deformylase"/>
    <property type="match status" value="1"/>
</dbReference>
<evidence type="ECO:0000256" key="4">
    <source>
        <dbReference type="ARBA" id="ARBA00022917"/>
    </source>
</evidence>
<dbReference type="PIRSF" id="PIRSF004749">
    <property type="entry name" value="Pep_def"/>
    <property type="match status" value="1"/>
</dbReference>
<dbReference type="NCBIfam" id="NF001159">
    <property type="entry name" value="PRK00150.1-3"/>
    <property type="match status" value="1"/>
</dbReference>